<feature type="compositionally biased region" description="Low complexity" evidence="2">
    <location>
        <begin position="48"/>
        <end position="63"/>
    </location>
</feature>
<dbReference type="STRING" id="1555241.A0A4P9X9S5"/>
<name>A0A4P9X9S5_9FUNG</name>
<dbReference type="InterPro" id="IPR013094">
    <property type="entry name" value="AB_hydrolase_3"/>
</dbReference>
<feature type="domain" description="Alpha/beta hydrolase fold-3" evidence="3">
    <location>
        <begin position="302"/>
        <end position="510"/>
    </location>
</feature>
<dbReference type="Gene3D" id="3.40.50.1820">
    <property type="entry name" value="alpha/beta hydrolase"/>
    <property type="match status" value="1"/>
</dbReference>
<reference evidence="5" key="1">
    <citation type="journal article" date="2018" name="Nat. Microbiol.">
        <title>Leveraging single-cell genomics to expand the fungal tree of life.</title>
        <authorList>
            <person name="Ahrendt S.R."/>
            <person name="Quandt C.A."/>
            <person name="Ciobanu D."/>
            <person name="Clum A."/>
            <person name="Salamov A."/>
            <person name="Andreopoulos B."/>
            <person name="Cheng J.F."/>
            <person name="Woyke T."/>
            <person name="Pelin A."/>
            <person name="Henrissat B."/>
            <person name="Reynolds N.K."/>
            <person name="Benny G.L."/>
            <person name="Smith M.E."/>
            <person name="James T.Y."/>
            <person name="Grigoriev I.V."/>
        </authorList>
    </citation>
    <scope>NUCLEOTIDE SEQUENCE [LARGE SCALE GENOMIC DNA]</scope>
    <source>
        <strain evidence="5">ATCC 52028</strain>
    </source>
</reference>
<evidence type="ECO:0000259" key="3">
    <source>
        <dbReference type="Pfam" id="PF07859"/>
    </source>
</evidence>
<dbReference type="SUPFAM" id="SSF53474">
    <property type="entry name" value="alpha/beta-Hydrolases"/>
    <property type="match status" value="1"/>
</dbReference>
<protein>
    <recommendedName>
        <fullName evidence="3">Alpha/beta hydrolase fold-3 domain-containing protein</fullName>
    </recommendedName>
</protein>
<dbReference type="EMBL" id="ML014152">
    <property type="protein sequence ID" value="RKP02104.1"/>
    <property type="molecule type" value="Genomic_DNA"/>
</dbReference>
<dbReference type="InterPro" id="IPR029058">
    <property type="entry name" value="AB_hydrolase_fold"/>
</dbReference>
<gene>
    <name evidence="4" type="ORF">CXG81DRAFT_18208</name>
</gene>
<accession>A0A4P9X9S5</accession>
<organism evidence="4 5">
    <name type="scientific">Caulochytrium protostelioides</name>
    <dbReference type="NCBI Taxonomy" id="1555241"/>
    <lineage>
        <taxon>Eukaryota</taxon>
        <taxon>Fungi</taxon>
        <taxon>Fungi incertae sedis</taxon>
        <taxon>Chytridiomycota</taxon>
        <taxon>Chytridiomycota incertae sedis</taxon>
        <taxon>Chytridiomycetes</taxon>
        <taxon>Caulochytriales</taxon>
        <taxon>Caulochytriaceae</taxon>
        <taxon>Caulochytrium</taxon>
    </lineage>
</organism>
<evidence type="ECO:0000313" key="5">
    <source>
        <dbReference type="Proteomes" id="UP000274922"/>
    </source>
</evidence>
<evidence type="ECO:0000313" key="4">
    <source>
        <dbReference type="EMBL" id="RKP02104.1"/>
    </source>
</evidence>
<dbReference type="PANTHER" id="PTHR48081">
    <property type="entry name" value="AB HYDROLASE SUPERFAMILY PROTEIN C4A8.06C"/>
    <property type="match status" value="1"/>
</dbReference>
<dbReference type="Proteomes" id="UP000274922">
    <property type="component" value="Unassembled WGS sequence"/>
</dbReference>
<dbReference type="InterPro" id="IPR050300">
    <property type="entry name" value="GDXG_lipolytic_enzyme"/>
</dbReference>
<dbReference type="AlphaFoldDB" id="A0A4P9X9S5"/>
<dbReference type="OrthoDB" id="408631at2759"/>
<evidence type="ECO:0000256" key="1">
    <source>
        <dbReference type="ARBA" id="ARBA00022801"/>
    </source>
</evidence>
<dbReference type="PANTHER" id="PTHR48081:SF8">
    <property type="entry name" value="ALPHA_BETA HYDROLASE FOLD-3 DOMAIN-CONTAINING PROTEIN-RELATED"/>
    <property type="match status" value="1"/>
</dbReference>
<feature type="region of interest" description="Disordered" evidence="2">
    <location>
        <begin position="48"/>
        <end position="79"/>
    </location>
</feature>
<proteinExistence type="predicted"/>
<evidence type="ECO:0000256" key="2">
    <source>
        <dbReference type="SAM" id="MobiDB-lite"/>
    </source>
</evidence>
<keyword evidence="5" id="KW-1185">Reference proteome</keyword>
<keyword evidence="1" id="KW-0378">Hydrolase</keyword>
<sequence>MGAPARWRLQSTRALLRTPSTPWIPAAPVFRSRCWAVGLTPRAGHATTTTPAAAAAAAAAAAPQTPPQTPPQATGDADPRAAMTVATLAAAGTGVVATGAGRRGVVMPETAAQTREAIARGERGPGLLHIPAWFNRQAAALGAQYAGWGLARTLAYFVHGPACPSWDLPFHLTWSFIREQMAEMHAGEILAIKQAFRQQSATAVGLDAAQRHAAAELHMDEARVVDPPALQLQTRHMINPTGPDGLTEPCWVPRGDDVIAYARSRLTRQDAPPPPGLDDRSPCAAEWVTHLPNRARPTGRVVLYLHGGAYFLLSPKVYRRMAHDWARATGAAVFAVDYRLAPQNPFPCAVIDALAAYRHLIDSCGVRPDQIVVSGDSAGGGLSLALLQAIVHLGWPRPGGAVLFSPWLDLMHTSASHATNAPFDILPTLPEITETMRRVGKPPLPNRPYSPHFHMYADNADLDNPLVSPHYCPDSDLAQLGPMLIQTGDRECLRDEDILFAARAARAQAAAASPTATAAATDPAAAAAAAAGPTSRVALEIYHEQVHTFSHLRMGTRLTDIAWQQAYAFSEACWTDTWQDAPLAARYPGRAGTRGRNRSGRTDRPYVGLGLGLARGVGVDGALVEACALDDEKWLAQFGRRAPEPF</sequence>
<dbReference type="Pfam" id="PF07859">
    <property type="entry name" value="Abhydrolase_3"/>
    <property type="match status" value="1"/>
</dbReference>
<dbReference type="GO" id="GO:0016787">
    <property type="term" value="F:hydrolase activity"/>
    <property type="evidence" value="ECO:0007669"/>
    <property type="project" value="UniProtKB-KW"/>
</dbReference>